<dbReference type="PANTHER" id="PTHR48051:SF1">
    <property type="entry name" value="RAS SUPPRESSOR PROTEIN 1"/>
    <property type="match status" value="1"/>
</dbReference>
<dbReference type="Proteomes" id="UP000321518">
    <property type="component" value="Unassembled WGS sequence"/>
</dbReference>
<name>A0A511KDU2_RHOTO</name>
<evidence type="ECO:0000256" key="3">
    <source>
        <dbReference type="SAM" id="MobiDB-lite"/>
    </source>
</evidence>
<dbReference type="InterPro" id="IPR025875">
    <property type="entry name" value="Leu-rich_rpt_4"/>
</dbReference>
<protein>
    <submittedName>
        <fullName evidence="4">Leucine-rich repeat containing protein</fullName>
    </submittedName>
</protein>
<dbReference type="InterPro" id="IPR050216">
    <property type="entry name" value="LRR_domain-containing"/>
</dbReference>
<dbReference type="PANTHER" id="PTHR48051">
    <property type="match status" value="1"/>
</dbReference>
<evidence type="ECO:0000256" key="2">
    <source>
        <dbReference type="ARBA" id="ARBA00022737"/>
    </source>
</evidence>
<accession>A0A511KDU2</accession>
<organism evidence="4 5">
    <name type="scientific">Rhodotorula toruloides</name>
    <name type="common">Yeast</name>
    <name type="synonym">Rhodosporidium toruloides</name>
    <dbReference type="NCBI Taxonomy" id="5286"/>
    <lineage>
        <taxon>Eukaryota</taxon>
        <taxon>Fungi</taxon>
        <taxon>Dikarya</taxon>
        <taxon>Basidiomycota</taxon>
        <taxon>Pucciniomycotina</taxon>
        <taxon>Microbotryomycetes</taxon>
        <taxon>Sporidiobolales</taxon>
        <taxon>Sporidiobolaceae</taxon>
        <taxon>Rhodotorula</taxon>
    </lineage>
</organism>
<keyword evidence="2" id="KW-0677">Repeat</keyword>
<evidence type="ECO:0000313" key="5">
    <source>
        <dbReference type="Proteomes" id="UP000321518"/>
    </source>
</evidence>
<dbReference type="Pfam" id="PF12799">
    <property type="entry name" value="LRR_4"/>
    <property type="match status" value="1"/>
</dbReference>
<dbReference type="OrthoDB" id="660555at2759"/>
<evidence type="ECO:0000256" key="1">
    <source>
        <dbReference type="ARBA" id="ARBA00022614"/>
    </source>
</evidence>
<dbReference type="InterPro" id="IPR003591">
    <property type="entry name" value="Leu-rich_rpt_typical-subtyp"/>
</dbReference>
<reference evidence="4 5" key="1">
    <citation type="submission" date="2019-07" db="EMBL/GenBank/DDBJ databases">
        <title>Rhodotorula toruloides NBRC10032 genome sequencing.</title>
        <authorList>
            <person name="Shida Y."/>
            <person name="Takaku H."/>
            <person name="Ogasawara W."/>
            <person name="Mori K."/>
        </authorList>
    </citation>
    <scope>NUCLEOTIDE SEQUENCE [LARGE SCALE GENOMIC DNA]</scope>
    <source>
        <strain evidence="4 5">NBRC10032</strain>
    </source>
</reference>
<evidence type="ECO:0000313" key="4">
    <source>
        <dbReference type="EMBL" id="GEM08513.1"/>
    </source>
</evidence>
<dbReference type="Gene3D" id="3.80.10.10">
    <property type="entry name" value="Ribonuclease Inhibitor"/>
    <property type="match status" value="1"/>
</dbReference>
<dbReference type="SMART" id="SM00369">
    <property type="entry name" value="LRR_TYP"/>
    <property type="match status" value="2"/>
</dbReference>
<proteinExistence type="predicted"/>
<keyword evidence="1" id="KW-0433">Leucine-rich repeat</keyword>
<dbReference type="GO" id="GO:0005737">
    <property type="term" value="C:cytoplasm"/>
    <property type="evidence" value="ECO:0007669"/>
    <property type="project" value="TreeGrafter"/>
</dbReference>
<gene>
    <name evidence="4" type="ORF">Rt10032_c05g2530</name>
</gene>
<dbReference type="AlphaFoldDB" id="A0A511KDU2"/>
<dbReference type="PROSITE" id="PS51450">
    <property type="entry name" value="LRR"/>
    <property type="match status" value="1"/>
</dbReference>
<dbReference type="InterPro" id="IPR001611">
    <property type="entry name" value="Leu-rich_rpt"/>
</dbReference>
<dbReference type="SUPFAM" id="SSF52058">
    <property type="entry name" value="L domain-like"/>
    <property type="match status" value="1"/>
</dbReference>
<dbReference type="InterPro" id="IPR032675">
    <property type="entry name" value="LRR_dom_sf"/>
</dbReference>
<sequence>MNENQLGIFVPVLARLAKGARAAILSEDKGREFRRTKLAKEDAKALVALRQRWIVGTKDDGSSGKGKGKEVESADWAAFAEDLVTKKPTPDFLSQDPHATLDDALLTSLESFLLPSSLPRLSLSGLALDDSTLASWPTLRRIEEVTAWYFSFTVATEQEAQSKARRALNNVKSLDLSKNRLTTFPFFLTALFPNLETLSLSHNAFPHLPPWVTLFSSLRRLRTHANRLVSSRKALKPLPTTTSGRRRATTKRAGTRANVRDILVDLRYTISEMRPDRLLPSCVPASETSLAGLSAQLLQTLNLGAAADGGSASAFASIPPHLRDLVEGSYTCISCTRFISNESDLYVPPFWERVHHLDPGISIPSRLPPHSARPRSSSSHASSSPPLSSSTEMLEPPFLNGNSSAAERPATLEQRLLLTLLARLDAPTPPTHPRALAHRRASSSTSLSSLASATIARRPALSENSPPVLPTLVMGGSGPYGRDYRFCALCAAAHLGLDVELKAVALERFKALDPSERSYEEERGEVLRLSTWVCTCVVCKEERRMRSQIEEAIEEGDAKVAASRAKVLRWLRRKERLRDLEVAAPHQVG</sequence>
<feature type="region of interest" description="Disordered" evidence="3">
    <location>
        <begin position="365"/>
        <end position="404"/>
    </location>
</feature>
<comment type="caution">
    <text evidence="4">The sequence shown here is derived from an EMBL/GenBank/DDBJ whole genome shotgun (WGS) entry which is preliminary data.</text>
</comment>
<dbReference type="EMBL" id="BJWK01000005">
    <property type="protein sequence ID" value="GEM08513.1"/>
    <property type="molecule type" value="Genomic_DNA"/>
</dbReference>
<feature type="compositionally biased region" description="Low complexity" evidence="3">
    <location>
        <begin position="365"/>
        <end position="390"/>
    </location>
</feature>